<accession>A0A8H3QWM1</accession>
<protein>
    <submittedName>
        <fullName evidence="1">Uncharacterized protein</fullName>
    </submittedName>
</protein>
<name>A0A8H3QWM1_9GLOM</name>
<gene>
    <name evidence="1" type="ORF">RCL2_002157600</name>
</gene>
<dbReference type="EMBL" id="BLAL01000239">
    <property type="protein sequence ID" value="GES94878.1"/>
    <property type="molecule type" value="Genomic_DNA"/>
</dbReference>
<dbReference type="Proteomes" id="UP000615446">
    <property type="component" value="Unassembled WGS sequence"/>
</dbReference>
<dbReference type="AlphaFoldDB" id="A0A8H3QWM1"/>
<comment type="caution">
    <text evidence="1">The sequence shown here is derived from an EMBL/GenBank/DDBJ whole genome shotgun (WGS) entry which is preliminary data.</text>
</comment>
<sequence length="110" mass="12895">MTSLVLTQAQVMEKEVPDDHCDKRNRRLLNQETALVFPPETTTIRNCETVNKNYFTVLETLNQSVYSFYNMYESSLHFFRGLLFTYPCTNSTQKIWSENITAFDIIVNPK</sequence>
<evidence type="ECO:0000313" key="2">
    <source>
        <dbReference type="Proteomes" id="UP000615446"/>
    </source>
</evidence>
<reference evidence="1" key="1">
    <citation type="submission" date="2019-10" db="EMBL/GenBank/DDBJ databases">
        <title>Conservation and host-specific expression of non-tandemly repeated heterogenous ribosome RNA gene in arbuscular mycorrhizal fungi.</title>
        <authorList>
            <person name="Maeda T."/>
            <person name="Kobayashi Y."/>
            <person name="Nakagawa T."/>
            <person name="Ezawa T."/>
            <person name="Yamaguchi K."/>
            <person name="Bino T."/>
            <person name="Nishimoto Y."/>
            <person name="Shigenobu S."/>
            <person name="Kawaguchi M."/>
        </authorList>
    </citation>
    <scope>NUCLEOTIDE SEQUENCE</scope>
    <source>
        <strain evidence="1">HR1</strain>
    </source>
</reference>
<proteinExistence type="predicted"/>
<evidence type="ECO:0000313" key="1">
    <source>
        <dbReference type="EMBL" id="GES94878.1"/>
    </source>
</evidence>
<organism evidence="1 2">
    <name type="scientific">Rhizophagus clarus</name>
    <dbReference type="NCBI Taxonomy" id="94130"/>
    <lineage>
        <taxon>Eukaryota</taxon>
        <taxon>Fungi</taxon>
        <taxon>Fungi incertae sedis</taxon>
        <taxon>Mucoromycota</taxon>
        <taxon>Glomeromycotina</taxon>
        <taxon>Glomeromycetes</taxon>
        <taxon>Glomerales</taxon>
        <taxon>Glomeraceae</taxon>
        <taxon>Rhizophagus</taxon>
    </lineage>
</organism>